<keyword evidence="13" id="KW-1185">Reference proteome</keyword>
<feature type="transmembrane region" description="Helical" evidence="8">
    <location>
        <begin position="108"/>
        <end position="124"/>
    </location>
</feature>
<keyword evidence="3 8" id="KW-0813">Transport</keyword>
<comment type="subcellular location">
    <subcellularLocation>
        <location evidence="1 8">Cell membrane</location>
        <topology evidence="1 8">Multi-pass membrane protein</topology>
    </subcellularLocation>
    <subcellularLocation>
        <location evidence="9">Membrane</location>
        <topology evidence="9">Multi-pass membrane protein</topology>
    </subcellularLocation>
</comment>
<protein>
    <recommendedName>
        <fullName evidence="8">Probable inorganic carbon transporter subunit DabB</fullName>
    </recommendedName>
</protein>
<dbReference type="GO" id="GO:0008137">
    <property type="term" value="F:NADH dehydrogenase (ubiquinone) activity"/>
    <property type="evidence" value="ECO:0007669"/>
    <property type="project" value="InterPro"/>
</dbReference>
<feature type="transmembrane region" description="Helical" evidence="8">
    <location>
        <begin position="357"/>
        <end position="377"/>
    </location>
</feature>
<evidence type="ECO:0000313" key="13">
    <source>
        <dbReference type="Proteomes" id="UP000199427"/>
    </source>
</evidence>
<feature type="transmembrane region" description="Helical" evidence="8">
    <location>
        <begin position="449"/>
        <end position="470"/>
    </location>
</feature>
<evidence type="ECO:0000259" key="11">
    <source>
        <dbReference type="Pfam" id="PF00662"/>
    </source>
</evidence>
<comment type="similarity">
    <text evidence="2">Belongs to the CPA3 antiporters (TC 2.A.63) subunit A family.</text>
</comment>
<evidence type="ECO:0000256" key="1">
    <source>
        <dbReference type="ARBA" id="ARBA00004651"/>
    </source>
</evidence>
<accession>A0A1H9F8R9</accession>
<feature type="transmembrane region" description="Helical" evidence="8">
    <location>
        <begin position="36"/>
        <end position="56"/>
    </location>
</feature>
<dbReference type="GO" id="GO:0015990">
    <property type="term" value="P:electron transport coupled proton transport"/>
    <property type="evidence" value="ECO:0007669"/>
    <property type="project" value="TreeGrafter"/>
</dbReference>
<dbReference type="PRINTS" id="PR01434">
    <property type="entry name" value="NADHDHGNASE5"/>
</dbReference>
<dbReference type="AlphaFoldDB" id="A0A1H9F8R9"/>
<dbReference type="InterPro" id="IPR046396">
    <property type="entry name" value="Transporter_DabB"/>
</dbReference>
<feature type="transmembrane region" description="Helical" evidence="8">
    <location>
        <begin position="201"/>
        <end position="222"/>
    </location>
</feature>
<gene>
    <name evidence="8" type="primary">dabB</name>
    <name evidence="12" type="ORF">SAMN05216362_11165</name>
</gene>
<dbReference type="InterPro" id="IPR003945">
    <property type="entry name" value="NU5C-like"/>
</dbReference>
<dbReference type="OrthoDB" id="9807568at2"/>
<feature type="transmembrane region" description="Helical" evidence="8">
    <location>
        <begin position="301"/>
        <end position="322"/>
    </location>
</feature>
<evidence type="ECO:0000256" key="2">
    <source>
        <dbReference type="ARBA" id="ARBA00008483"/>
    </source>
</evidence>
<feature type="domain" description="NADH-Ubiquinone oxidoreductase (complex I) chain 5 N-terminal" evidence="11">
    <location>
        <begin position="72"/>
        <end position="109"/>
    </location>
</feature>
<keyword evidence="7 8" id="KW-0472">Membrane</keyword>
<dbReference type="Proteomes" id="UP000199427">
    <property type="component" value="Unassembled WGS sequence"/>
</dbReference>
<name>A0A1H9F8R9_9BACI</name>
<dbReference type="EMBL" id="FOES01000011">
    <property type="protein sequence ID" value="SEQ34321.1"/>
    <property type="molecule type" value="Genomic_DNA"/>
</dbReference>
<feature type="transmembrane region" description="Helical" evidence="8">
    <location>
        <begin position="130"/>
        <end position="149"/>
    </location>
</feature>
<sequence length="513" mass="56355">MLVSLSSLSLLTLFFIMLIASGLSGLLYLHPRVPLSFVRLHIGIVTLPPLVSLLAFANTTINGINDHIGPWHLDSLAWLMAFFVLSIGLIIQRFSVRFLMGDRSYRKYFLFFTFTTCVASVAWLSSDLRLIVTFWGATLIGLTFLIKINNQWKVASEAAKVTGRLLAVSWLSLLIAVIWLFQVTGQWQLSLALTNENLAQIQGWESTGINLLIVLAVIIPAAQFPFQRWLIESVVAPTPVSAIMHAGLVNVGGIMLTRFSPLFNGDIASIALLILSSISVLIGSGISLVQVDYKRQLVGSTIGQMGFMLIQCALGAYIAAIIHLILHGLFKATLFLQAGSAVRRFEASNRVNENLSYLWILAGRALGLIVGVAFWLMAPGEGYQLISAIILGWSLSLSWTQLIAFGEGKIGRIAGLFILGSVAGVYFIISHLFYNWLDTIFYESAQPPMSIVLIVVSLLVFGSAIGPWVARNRSSISFTVLYLWLLKLGEAKPRAVDPHPNYFIQNLEQGGNK</sequence>
<keyword evidence="6 8" id="KW-1133">Transmembrane helix</keyword>
<dbReference type="PANTHER" id="PTHR42829:SF1">
    <property type="entry name" value="INORGANIC CARBON TRANSPORTER SUBUNIT DABB-RELATED"/>
    <property type="match status" value="1"/>
</dbReference>
<dbReference type="NCBIfam" id="NF006373">
    <property type="entry name" value="PRK08601.1"/>
    <property type="match status" value="1"/>
</dbReference>
<dbReference type="RefSeq" id="WP_091773350.1">
    <property type="nucleotide sequence ID" value="NZ_FOES01000011.1"/>
</dbReference>
<evidence type="ECO:0000256" key="6">
    <source>
        <dbReference type="ARBA" id="ARBA00022989"/>
    </source>
</evidence>
<keyword evidence="4 8" id="KW-1003">Cell membrane</keyword>
<dbReference type="InterPro" id="IPR001750">
    <property type="entry name" value="ND/Mrp_TM"/>
</dbReference>
<evidence type="ECO:0000256" key="9">
    <source>
        <dbReference type="RuleBase" id="RU000320"/>
    </source>
</evidence>
<organism evidence="12 13">
    <name type="scientific">Piscibacillus halophilus</name>
    <dbReference type="NCBI Taxonomy" id="571933"/>
    <lineage>
        <taxon>Bacteria</taxon>
        <taxon>Bacillati</taxon>
        <taxon>Bacillota</taxon>
        <taxon>Bacilli</taxon>
        <taxon>Bacillales</taxon>
        <taxon>Bacillaceae</taxon>
        <taxon>Piscibacillus</taxon>
    </lineage>
</organism>
<dbReference type="HAMAP" id="MF_00862">
    <property type="entry name" value="DabB"/>
    <property type="match status" value="1"/>
</dbReference>
<evidence type="ECO:0000259" key="10">
    <source>
        <dbReference type="Pfam" id="PF00361"/>
    </source>
</evidence>
<comment type="similarity">
    <text evidence="8">Belongs to the inorganic carbon transporter (TC 9.A.2) DabB family.</text>
</comment>
<feature type="transmembrane region" description="Helical" evidence="8">
    <location>
        <begin position="267"/>
        <end position="289"/>
    </location>
</feature>
<dbReference type="Pfam" id="PF00361">
    <property type="entry name" value="Proton_antipo_M"/>
    <property type="match status" value="1"/>
</dbReference>
<comment type="subunit">
    <text evidence="8">Forms a complex with DabA.</text>
</comment>
<feature type="transmembrane region" description="Helical" evidence="8">
    <location>
        <begin position="161"/>
        <end position="181"/>
    </location>
</feature>
<dbReference type="PANTHER" id="PTHR42829">
    <property type="entry name" value="NADH-UBIQUINONE OXIDOREDUCTASE CHAIN 5"/>
    <property type="match status" value="1"/>
</dbReference>
<evidence type="ECO:0000256" key="7">
    <source>
        <dbReference type="ARBA" id="ARBA00023136"/>
    </source>
</evidence>
<feature type="transmembrane region" description="Helical" evidence="8">
    <location>
        <begin position="76"/>
        <end position="96"/>
    </location>
</feature>
<feature type="transmembrane region" description="Helical" evidence="8">
    <location>
        <begin position="6"/>
        <end position="29"/>
    </location>
</feature>
<dbReference type="GO" id="GO:0005886">
    <property type="term" value="C:plasma membrane"/>
    <property type="evidence" value="ECO:0007669"/>
    <property type="project" value="UniProtKB-SubCell"/>
</dbReference>
<evidence type="ECO:0000256" key="4">
    <source>
        <dbReference type="ARBA" id="ARBA00022475"/>
    </source>
</evidence>
<evidence type="ECO:0000313" key="12">
    <source>
        <dbReference type="EMBL" id="SEQ34321.1"/>
    </source>
</evidence>
<evidence type="ECO:0000256" key="8">
    <source>
        <dbReference type="HAMAP-Rule" id="MF_00862"/>
    </source>
</evidence>
<comment type="function">
    <text evidence="8">Part of an energy-coupled inorganic carbon pump.</text>
</comment>
<dbReference type="Pfam" id="PF00662">
    <property type="entry name" value="Proton_antipo_N"/>
    <property type="match status" value="1"/>
</dbReference>
<reference evidence="12 13" key="1">
    <citation type="submission" date="2016-10" db="EMBL/GenBank/DDBJ databases">
        <authorList>
            <person name="de Groot N.N."/>
        </authorList>
    </citation>
    <scope>NUCLEOTIDE SEQUENCE [LARGE SCALE GENOMIC DNA]</scope>
    <source>
        <strain evidence="12 13">DSM 21633</strain>
    </source>
</reference>
<evidence type="ECO:0000256" key="5">
    <source>
        <dbReference type="ARBA" id="ARBA00022692"/>
    </source>
</evidence>
<keyword evidence="5 8" id="KW-0812">Transmembrane</keyword>
<feature type="transmembrane region" description="Helical" evidence="8">
    <location>
        <begin position="416"/>
        <end position="437"/>
    </location>
</feature>
<dbReference type="GO" id="GO:0003954">
    <property type="term" value="F:NADH dehydrogenase activity"/>
    <property type="evidence" value="ECO:0007669"/>
    <property type="project" value="TreeGrafter"/>
</dbReference>
<feature type="domain" description="NADH:quinone oxidoreductase/Mrp antiporter transmembrane" evidence="10">
    <location>
        <begin position="125"/>
        <end position="406"/>
    </location>
</feature>
<proteinExistence type="inferred from homology"/>
<dbReference type="GO" id="GO:0042773">
    <property type="term" value="P:ATP synthesis coupled electron transport"/>
    <property type="evidence" value="ECO:0007669"/>
    <property type="project" value="InterPro"/>
</dbReference>
<evidence type="ECO:0000256" key="3">
    <source>
        <dbReference type="ARBA" id="ARBA00022448"/>
    </source>
</evidence>
<dbReference type="STRING" id="571933.SAMN05216362_11165"/>
<feature type="transmembrane region" description="Helical" evidence="8">
    <location>
        <begin position="383"/>
        <end position="404"/>
    </location>
</feature>
<dbReference type="InterPro" id="IPR001516">
    <property type="entry name" value="Proton_antipo_N"/>
</dbReference>